<accession>A0AAV4FXE5</accession>
<dbReference type="AlphaFoldDB" id="A0AAV4FXE5"/>
<reference evidence="1 2" key="1">
    <citation type="journal article" date="2021" name="Elife">
        <title>Chloroplast acquisition without the gene transfer in kleptoplastic sea slugs, Plakobranchus ocellatus.</title>
        <authorList>
            <person name="Maeda T."/>
            <person name="Takahashi S."/>
            <person name="Yoshida T."/>
            <person name="Shimamura S."/>
            <person name="Takaki Y."/>
            <person name="Nagai Y."/>
            <person name="Toyoda A."/>
            <person name="Suzuki Y."/>
            <person name="Arimoto A."/>
            <person name="Ishii H."/>
            <person name="Satoh N."/>
            <person name="Nishiyama T."/>
            <person name="Hasebe M."/>
            <person name="Maruyama T."/>
            <person name="Minagawa J."/>
            <person name="Obokata J."/>
            <person name="Shigenobu S."/>
        </authorList>
    </citation>
    <scope>NUCLEOTIDE SEQUENCE [LARGE SCALE GENOMIC DNA]</scope>
</reference>
<keyword evidence="2" id="KW-1185">Reference proteome</keyword>
<protein>
    <submittedName>
        <fullName evidence="1">Uncharacterized protein</fullName>
    </submittedName>
</protein>
<organism evidence="1 2">
    <name type="scientific">Elysia marginata</name>
    <dbReference type="NCBI Taxonomy" id="1093978"/>
    <lineage>
        <taxon>Eukaryota</taxon>
        <taxon>Metazoa</taxon>
        <taxon>Spiralia</taxon>
        <taxon>Lophotrochozoa</taxon>
        <taxon>Mollusca</taxon>
        <taxon>Gastropoda</taxon>
        <taxon>Heterobranchia</taxon>
        <taxon>Euthyneura</taxon>
        <taxon>Panpulmonata</taxon>
        <taxon>Sacoglossa</taxon>
        <taxon>Placobranchoidea</taxon>
        <taxon>Plakobranchidae</taxon>
        <taxon>Elysia</taxon>
    </lineage>
</organism>
<comment type="caution">
    <text evidence="1">The sequence shown here is derived from an EMBL/GenBank/DDBJ whole genome shotgun (WGS) entry which is preliminary data.</text>
</comment>
<name>A0AAV4FXE5_9GAST</name>
<proteinExistence type="predicted"/>
<dbReference type="Proteomes" id="UP000762676">
    <property type="component" value="Unassembled WGS sequence"/>
</dbReference>
<sequence length="119" mass="13352">MRGLLPTLFNKWRKARQGVVSQRKPGGHGRALVYKLGGRNVRERGCKDRDQLVYKLGGRNVRERGCRDRGSEMSQWPAVEALKQYSTKGSERSSEFARKTSYLAAAPLCVGNGTTENPR</sequence>
<gene>
    <name evidence="1" type="ORF">ElyMa_005837200</name>
</gene>
<dbReference type="EMBL" id="BMAT01011724">
    <property type="protein sequence ID" value="GFR77939.1"/>
    <property type="molecule type" value="Genomic_DNA"/>
</dbReference>
<evidence type="ECO:0000313" key="2">
    <source>
        <dbReference type="Proteomes" id="UP000762676"/>
    </source>
</evidence>
<evidence type="ECO:0000313" key="1">
    <source>
        <dbReference type="EMBL" id="GFR77939.1"/>
    </source>
</evidence>